<reference evidence="1" key="2">
    <citation type="journal article" date="2015" name="Data Brief">
        <title>Shoot transcriptome of the giant reed, Arundo donax.</title>
        <authorList>
            <person name="Barrero R.A."/>
            <person name="Guerrero F.D."/>
            <person name="Moolhuijzen P."/>
            <person name="Goolsby J.A."/>
            <person name="Tidwell J."/>
            <person name="Bellgard S.E."/>
            <person name="Bellgard M.I."/>
        </authorList>
    </citation>
    <scope>NUCLEOTIDE SEQUENCE</scope>
    <source>
        <tissue evidence="1">Shoot tissue taken approximately 20 cm above the soil surface</tissue>
    </source>
</reference>
<evidence type="ECO:0000313" key="1">
    <source>
        <dbReference type="EMBL" id="JAD96581.1"/>
    </source>
</evidence>
<dbReference type="EMBL" id="GBRH01201314">
    <property type="protein sequence ID" value="JAD96581.1"/>
    <property type="molecule type" value="Transcribed_RNA"/>
</dbReference>
<organism evidence="1">
    <name type="scientific">Arundo donax</name>
    <name type="common">Giant reed</name>
    <name type="synonym">Donax arundinaceus</name>
    <dbReference type="NCBI Taxonomy" id="35708"/>
    <lineage>
        <taxon>Eukaryota</taxon>
        <taxon>Viridiplantae</taxon>
        <taxon>Streptophyta</taxon>
        <taxon>Embryophyta</taxon>
        <taxon>Tracheophyta</taxon>
        <taxon>Spermatophyta</taxon>
        <taxon>Magnoliopsida</taxon>
        <taxon>Liliopsida</taxon>
        <taxon>Poales</taxon>
        <taxon>Poaceae</taxon>
        <taxon>PACMAD clade</taxon>
        <taxon>Arundinoideae</taxon>
        <taxon>Arundineae</taxon>
        <taxon>Arundo</taxon>
    </lineage>
</organism>
<protein>
    <submittedName>
        <fullName evidence="1">Uncharacterized protein</fullName>
    </submittedName>
</protein>
<dbReference type="AlphaFoldDB" id="A0A0A9E967"/>
<name>A0A0A9E967_ARUDO</name>
<proteinExistence type="predicted"/>
<sequence>MKPMSTLNMKLLKCLICTMLLYLSLCRHFGRLQVLDR</sequence>
<reference evidence="1" key="1">
    <citation type="submission" date="2014-09" db="EMBL/GenBank/DDBJ databases">
        <authorList>
            <person name="Magalhaes I.L.F."/>
            <person name="Oliveira U."/>
            <person name="Santos F.R."/>
            <person name="Vidigal T.H.D.A."/>
            <person name="Brescovit A.D."/>
            <person name="Santos A.J."/>
        </authorList>
    </citation>
    <scope>NUCLEOTIDE SEQUENCE</scope>
    <source>
        <tissue evidence="1">Shoot tissue taken approximately 20 cm above the soil surface</tissue>
    </source>
</reference>
<accession>A0A0A9E967</accession>